<feature type="transmembrane region" description="Helical" evidence="1">
    <location>
        <begin position="440"/>
        <end position="456"/>
    </location>
</feature>
<dbReference type="Pfam" id="PF09925">
    <property type="entry name" value="DUF2157"/>
    <property type="match status" value="1"/>
</dbReference>
<evidence type="ECO:0000313" key="4">
    <source>
        <dbReference type="Proteomes" id="UP000812277"/>
    </source>
</evidence>
<organism evidence="3 4">
    <name type="scientific">Paenibacillus oenotherae</name>
    <dbReference type="NCBI Taxonomy" id="1435645"/>
    <lineage>
        <taxon>Bacteria</taxon>
        <taxon>Bacillati</taxon>
        <taxon>Bacillota</taxon>
        <taxon>Bacilli</taxon>
        <taxon>Bacillales</taxon>
        <taxon>Paenibacillaceae</taxon>
        <taxon>Paenibacillus</taxon>
    </lineage>
</organism>
<keyword evidence="4" id="KW-1185">Reference proteome</keyword>
<feature type="domain" description="DUF2157" evidence="2">
    <location>
        <begin position="11"/>
        <end position="118"/>
    </location>
</feature>
<gene>
    <name evidence="3" type="ORF">K0T92_21100</name>
</gene>
<keyword evidence="1" id="KW-0812">Transmembrane</keyword>
<feature type="transmembrane region" description="Helical" evidence="1">
    <location>
        <begin position="468"/>
        <end position="486"/>
    </location>
</feature>
<feature type="transmembrane region" description="Helical" evidence="1">
    <location>
        <begin position="181"/>
        <end position="200"/>
    </location>
</feature>
<feature type="transmembrane region" description="Helical" evidence="1">
    <location>
        <begin position="98"/>
        <end position="114"/>
    </location>
</feature>
<feature type="transmembrane region" description="Helical" evidence="1">
    <location>
        <begin position="7"/>
        <end position="27"/>
    </location>
</feature>
<feature type="transmembrane region" description="Helical" evidence="1">
    <location>
        <begin position="68"/>
        <end position="92"/>
    </location>
</feature>
<dbReference type="EMBL" id="JAHZIJ010000021">
    <property type="protein sequence ID" value="MBW7477218.1"/>
    <property type="molecule type" value="Genomic_DNA"/>
</dbReference>
<feature type="transmembrane region" description="Helical" evidence="1">
    <location>
        <begin position="260"/>
        <end position="281"/>
    </location>
</feature>
<comment type="caution">
    <text evidence="3">The sequence shown here is derived from an EMBL/GenBank/DDBJ whole genome shotgun (WGS) entry which is preliminary data.</text>
</comment>
<feature type="transmembrane region" description="Helical" evidence="1">
    <location>
        <begin position="586"/>
        <end position="605"/>
    </location>
</feature>
<evidence type="ECO:0000259" key="2">
    <source>
        <dbReference type="Pfam" id="PF09925"/>
    </source>
</evidence>
<sequence length="744" mass="83089">MLQLGAIRTGFVLGISLLLAAIIYFFAANWGGLDRVERIFASAGLVALFYGASYALSKFRSMLGHHTFLSALLLVGGCISFGAAVALLGQIYNSHADSYSLFLVWAIPALLFAGITRYHPFYLLSYVLIHLTLWFYFFPSSMPVNHSEAALLTIGGLFAIINLILFILTERYMGTSSPLKFISFIVLHTSLLLMTNSFVYENAGPWMNLIGVSAIIAGFYYFTRVRLSKTYLAVNALAASAFAIFKFIELAVRHASTAFFFYGLVFVALLLAGNVFFFRYLNKMGQDDDGHPLDAEHEQSAKKKPRRRSDGNVAAVVSIIVTALGVTIGSACLIGLVLFTMDSRDPQMIFLFLSLLFAVPMILLTAINPTVRYTLLYIGYLLGIVSIVWINSIVVAALFALLFAAGWIRLEGRLQRFISYGLVNLALAMVLHSFDFRLELTILLLAIMNAAAYLFHSRIRDGITQQQIKESSLSFTLLFLFWLTFFGDMFPYSYAIFNAFYLIAVSLLLFQSIRRNLALETAISSVFWFAFLVYKYYDLLWSLLHKSITLALLGLLTLFITYAIARRSHISDDNDSAANHNYWQRGFLLLIVIMLQFGFLTYQAVTSERLLRTGDSIKLELAPIDPRSLLQGDYVTLNYSISTLPQSVASGLESRGSRQKLKVVLAPDAKGVHVFKRLYQEGETLASDEIVLNGTTSGWGPVYYGIETYFVPEGTGLEVERSARFAYIRVSANGNALLERLTKE</sequence>
<name>A0ABS7DDG5_9BACL</name>
<accession>A0ABS7DDG5</accession>
<feature type="transmembrane region" description="Helical" evidence="1">
    <location>
        <begin position="206"/>
        <end position="223"/>
    </location>
</feature>
<reference evidence="3 4" key="1">
    <citation type="submission" date="2021-07" db="EMBL/GenBank/DDBJ databases">
        <title>Paenibacillus radiodurans sp. nov., isolated from the southeastern edge of Tengger Desert.</title>
        <authorList>
            <person name="Zhang G."/>
        </authorList>
    </citation>
    <scope>NUCLEOTIDE SEQUENCE [LARGE SCALE GENOMIC DNA]</scope>
    <source>
        <strain evidence="3 4">DT7-4</strain>
    </source>
</reference>
<feature type="transmembrane region" description="Helical" evidence="1">
    <location>
        <begin position="517"/>
        <end position="537"/>
    </location>
</feature>
<feature type="transmembrane region" description="Helical" evidence="1">
    <location>
        <begin position="393"/>
        <end position="410"/>
    </location>
</feature>
<evidence type="ECO:0000256" key="1">
    <source>
        <dbReference type="SAM" id="Phobius"/>
    </source>
</evidence>
<protein>
    <submittedName>
        <fullName evidence="3">GDYXXLXY domain-containing protein</fullName>
    </submittedName>
</protein>
<feature type="transmembrane region" description="Helical" evidence="1">
    <location>
        <begin position="230"/>
        <end position="248"/>
    </location>
</feature>
<feature type="transmembrane region" description="Helical" evidence="1">
    <location>
        <begin position="313"/>
        <end position="341"/>
    </location>
</feature>
<dbReference type="Pfam" id="PF14345">
    <property type="entry name" value="GDYXXLXY"/>
    <property type="match status" value="1"/>
</dbReference>
<feature type="transmembrane region" description="Helical" evidence="1">
    <location>
        <begin position="543"/>
        <end position="565"/>
    </location>
</feature>
<dbReference type="Proteomes" id="UP000812277">
    <property type="component" value="Unassembled WGS sequence"/>
</dbReference>
<feature type="transmembrane region" description="Helical" evidence="1">
    <location>
        <begin position="121"/>
        <end position="137"/>
    </location>
</feature>
<feature type="transmembrane region" description="Helical" evidence="1">
    <location>
        <begin position="39"/>
        <end position="56"/>
    </location>
</feature>
<feature type="transmembrane region" description="Helical" evidence="1">
    <location>
        <begin position="347"/>
        <end position="364"/>
    </location>
</feature>
<keyword evidence="1" id="KW-0472">Membrane</keyword>
<feature type="transmembrane region" description="Helical" evidence="1">
    <location>
        <begin position="492"/>
        <end position="510"/>
    </location>
</feature>
<dbReference type="InterPro" id="IPR018677">
    <property type="entry name" value="DUF2157"/>
</dbReference>
<feature type="transmembrane region" description="Helical" evidence="1">
    <location>
        <begin position="149"/>
        <end position="169"/>
    </location>
</feature>
<dbReference type="InterPro" id="IPR025833">
    <property type="entry name" value="GDYXXLXY"/>
</dbReference>
<evidence type="ECO:0000313" key="3">
    <source>
        <dbReference type="EMBL" id="MBW7477218.1"/>
    </source>
</evidence>
<keyword evidence="1" id="KW-1133">Transmembrane helix</keyword>
<proteinExistence type="predicted"/>